<protein>
    <submittedName>
        <fullName evidence="1">Uncharacterized protein</fullName>
    </submittedName>
</protein>
<evidence type="ECO:0000313" key="2">
    <source>
        <dbReference type="Proteomes" id="UP001152604"/>
    </source>
</evidence>
<name>A0ABM9EE41_9HYPH</name>
<evidence type="ECO:0000313" key="1">
    <source>
        <dbReference type="EMBL" id="CAH2407606.1"/>
    </source>
</evidence>
<proteinExistence type="predicted"/>
<organism evidence="1 2">
    <name type="scientific">Mesorhizobium ventifaucium</name>
    <dbReference type="NCBI Taxonomy" id="666020"/>
    <lineage>
        <taxon>Bacteria</taxon>
        <taxon>Pseudomonadati</taxon>
        <taxon>Pseudomonadota</taxon>
        <taxon>Alphaproteobacteria</taxon>
        <taxon>Hyphomicrobiales</taxon>
        <taxon>Phyllobacteriaceae</taxon>
        <taxon>Mesorhizobium</taxon>
    </lineage>
</organism>
<dbReference type="Proteomes" id="UP001152604">
    <property type="component" value="Unassembled WGS sequence"/>
</dbReference>
<keyword evidence="2" id="KW-1185">Reference proteome</keyword>
<gene>
    <name evidence="1" type="ORF">MES4922_80002</name>
</gene>
<accession>A0ABM9EE41</accession>
<comment type="caution">
    <text evidence="1">The sequence shown here is derived from an EMBL/GenBank/DDBJ whole genome shotgun (WGS) entry which is preliminary data.</text>
</comment>
<reference evidence="1" key="1">
    <citation type="submission" date="2022-03" db="EMBL/GenBank/DDBJ databases">
        <authorList>
            <person name="Brunel B."/>
        </authorList>
    </citation>
    <scope>NUCLEOTIDE SEQUENCE</scope>
    <source>
        <strain evidence="1">STM4922sample</strain>
    </source>
</reference>
<dbReference type="EMBL" id="CAKXZS010000078">
    <property type="protein sequence ID" value="CAH2407606.1"/>
    <property type="molecule type" value="Genomic_DNA"/>
</dbReference>
<sequence>MDISSAGSSSASRANPWPATANLQRWRVATYYYTFVILGRSKERSDAAQTLGSICGRRPACNGRSGVFSIACVHMSGL</sequence>